<name>A0A964WXG6_9FLAO</name>
<accession>A0A964WXG6</accession>
<dbReference type="Proteomes" id="UP000667650">
    <property type="component" value="Unassembled WGS sequence"/>
</dbReference>
<evidence type="ECO:0000313" key="1">
    <source>
        <dbReference type="EMBL" id="NAY92111.1"/>
    </source>
</evidence>
<dbReference type="EMBL" id="JAAABI010000002">
    <property type="protein sequence ID" value="NAY92111.1"/>
    <property type="molecule type" value="Genomic_DNA"/>
</dbReference>
<evidence type="ECO:0000313" key="2">
    <source>
        <dbReference type="Proteomes" id="UP000667650"/>
    </source>
</evidence>
<protein>
    <submittedName>
        <fullName evidence="1">Uncharacterized protein</fullName>
    </submittedName>
</protein>
<dbReference type="RefSeq" id="WP_166523500.1">
    <property type="nucleotide sequence ID" value="NZ_JAAABI010000002.1"/>
</dbReference>
<dbReference type="AlphaFoldDB" id="A0A964WXG6"/>
<comment type="caution">
    <text evidence="1">The sequence shown here is derived from an EMBL/GenBank/DDBJ whole genome shotgun (WGS) entry which is preliminary data.</text>
</comment>
<gene>
    <name evidence="1" type="ORF">GTQ34_09280</name>
</gene>
<sequence>MVQPYKLATRIQKAKTFQAALFGNYIEFSNGTYMNEYVENERKILAMGYYGVEEYHSKVNEYLKFLDEVILN</sequence>
<proteinExistence type="predicted"/>
<keyword evidence="2" id="KW-1185">Reference proteome</keyword>
<reference evidence="1" key="1">
    <citation type="submission" date="2020-01" db="EMBL/GenBank/DDBJ databases">
        <title>Muricauda ochracea sp. nov., isolated from a tidal flat of Garorim bay in Korea.</title>
        <authorList>
            <person name="Kim D."/>
            <person name="Yoo Y."/>
            <person name="Kim J.-J."/>
        </authorList>
    </citation>
    <scope>NUCLEOTIDE SEQUENCE</scope>
    <source>
        <strain evidence="1">JGD-17</strain>
    </source>
</reference>
<organism evidence="1 2">
    <name type="scientific">Flagellimonas ochracea</name>
    <dbReference type="NCBI Taxonomy" id="2696472"/>
    <lineage>
        <taxon>Bacteria</taxon>
        <taxon>Pseudomonadati</taxon>
        <taxon>Bacteroidota</taxon>
        <taxon>Flavobacteriia</taxon>
        <taxon>Flavobacteriales</taxon>
        <taxon>Flavobacteriaceae</taxon>
        <taxon>Flagellimonas</taxon>
    </lineage>
</organism>